<gene>
    <name evidence="4" type="ORF">DFP98_108228</name>
</gene>
<dbReference type="AlphaFoldDB" id="A0A3D9KA40"/>
<name>A0A3D9KA40_9BACL</name>
<proteinExistence type="predicted"/>
<keyword evidence="5" id="KW-1185">Reference proteome</keyword>
<feature type="signal peptide" evidence="2">
    <location>
        <begin position="1"/>
        <end position="25"/>
    </location>
</feature>
<dbReference type="Proteomes" id="UP000256977">
    <property type="component" value="Unassembled WGS sequence"/>
</dbReference>
<reference evidence="4 5" key="1">
    <citation type="submission" date="2018-07" db="EMBL/GenBank/DDBJ databases">
        <title>Genomic Encyclopedia of Type Strains, Phase III (KMG-III): the genomes of soil and plant-associated and newly described type strains.</title>
        <authorList>
            <person name="Whitman W."/>
        </authorList>
    </citation>
    <scope>NUCLEOTIDE SEQUENCE [LARGE SCALE GENOMIC DNA]</scope>
    <source>
        <strain evidence="4 5">CECT 7287</strain>
    </source>
</reference>
<sequence>MTKNKKRTLLLSAALLSAVAIGAGAATTGYAASGGDKGLIGANKAKELAEKAAAGQAYRAELEKERGIVYYDVDVLKDQREYDVHIDAYTGKTLKIERDDDEEVDDRRISGGNASAPSPSPSPSSSAPSAVKTKISAEQASRIATDRVGGTVVRSKLDKDDGVLHYEIELKTSRGEAEVEVHAQTGKILSVDYDDDDDDGYDDFDDDDRYDD</sequence>
<organism evidence="4 5">
    <name type="scientific">Cohnella phaseoli</name>
    <dbReference type="NCBI Taxonomy" id="456490"/>
    <lineage>
        <taxon>Bacteria</taxon>
        <taxon>Bacillati</taxon>
        <taxon>Bacillota</taxon>
        <taxon>Bacilli</taxon>
        <taxon>Bacillales</taxon>
        <taxon>Paenibacillaceae</taxon>
        <taxon>Cohnella</taxon>
    </lineage>
</organism>
<evidence type="ECO:0000256" key="2">
    <source>
        <dbReference type="SAM" id="SignalP"/>
    </source>
</evidence>
<evidence type="ECO:0000313" key="5">
    <source>
        <dbReference type="Proteomes" id="UP000256977"/>
    </source>
</evidence>
<feature type="domain" description="PepSY" evidence="3">
    <location>
        <begin position="40"/>
        <end position="97"/>
    </location>
</feature>
<dbReference type="InterPro" id="IPR025711">
    <property type="entry name" value="PepSY"/>
</dbReference>
<protein>
    <submittedName>
        <fullName evidence="4">Peptidase YpeB-like protein</fullName>
    </submittedName>
</protein>
<feature type="chain" id="PRO_5017735168" evidence="2">
    <location>
        <begin position="26"/>
        <end position="212"/>
    </location>
</feature>
<feature type="domain" description="PepSY" evidence="3">
    <location>
        <begin position="134"/>
        <end position="191"/>
    </location>
</feature>
<dbReference type="Pfam" id="PF03413">
    <property type="entry name" value="PepSY"/>
    <property type="match status" value="2"/>
</dbReference>
<dbReference type="EMBL" id="QRDZ01000008">
    <property type="protein sequence ID" value="RED83384.1"/>
    <property type="molecule type" value="Genomic_DNA"/>
</dbReference>
<keyword evidence="2" id="KW-0732">Signal</keyword>
<evidence type="ECO:0000256" key="1">
    <source>
        <dbReference type="SAM" id="MobiDB-lite"/>
    </source>
</evidence>
<evidence type="ECO:0000259" key="3">
    <source>
        <dbReference type="Pfam" id="PF03413"/>
    </source>
</evidence>
<dbReference type="Gene3D" id="3.10.450.40">
    <property type="match status" value="2"/>
</dbReference>
<accession>A0A3D9KA40</accession>
<evidence type="ECO:0000313" key="4">
    <source>
        <dbReference type="EMBL" id="RED83384.1"/>
    </source>
</evidence>
<feature type="region of interest" description="Disordered" evidence="1">
    <location>
        <begin position="97"/>
        <end position="138"/>
    </location>
</feature>
<feature type="region of interest" description="Disordered" evidence="1">
    <location>
        <begin position="190"/>
        <end position="212"/>
    </location>
</feature>
<comment type="caution">
    <text evidence="4">The sequence shown here is derived from an EMBL/GenBank/DDBJ whole genome shotgun (WGS) entry which is preliminary data.</text>
</comment>
<dbReference type="RefSeq" id="WP_181917654.1">
    <property type="nucleotide sequence ID" value="NZ_QRDZ01000008.1"/>
</dbReference>
<feature type="compositionally biased region" description="Acidic residues" evidence="1">
    <location>
        <begin position="192"/>
        <end position="212"/>
    </location>
</feature>